<dbReference type="InterPro" id="IPR025110">
    <property type="entry name" value="AMP-bd_C"/>
</dbReference>
<dbReference type="AlphaFoldDB" id="A0A3P3D9F1"/>
<evidence type="ECO:0000256" key="1">
    <source>
        <dbReference type="ARBA" id="ARBA00006432"/>
    </source>
</evidence>
<comment type="similarity">
    <text evidence="1">Belongs to the ATP-dependent AMP-binding enzyme family.</text>
</comment>
<comment type="caution">
    <text evidence="5">The sequence shown here is derived from an EMBL/GenBank/DDBJ whole genome shotgun (WGS) entry which is preliminary data.</text>
</comment>
<keyword evidence="2 5" id="KW-0436">Ligase</keyword>
<evidence type="ECO:0000259" key="3">
    <source>
        <dbReference type="Pfam" id="PF00501"/>
    </source>
</evidence>
<dbReference type="GO" id="GO:0006631">
    <property type="term" value="P:fatty acid metabolic process"/>
    <property type="evidence" value="ECO:0007669"/>
    <property type="project" value="TreeGrafter"/>
</dbReference>
<dbReference type="OrthoDB" id="9803968at2"/>
<proteinExistence type="inferred from homology"/>
<evidence type="ECO:0000259" key="4">
    <source>
        <dbReference type="Pfam" id="PF13193"/>
    </source>
</evidence>
<dbReference type="Proteomes" id="UP000282125">
    <property type="component" value="Unassembled WGS sequence"/>
</dbReference>
<reference evidence="5 6" key="1">
    <citation type="submission" date="2018-11" db="EMBL/GenBank/DDBJ databases">
        <title>Gemmobacter sp. nov., YIM 102744-1 draft genome.</title>
        <authorList>
            <person name="Li G."/>
            <person name="Jiang Y."/>
        </authorList>
    </citation>
    <scope>NUCLEOTIDE SEQUENCE [LARGE SCALE GENOMIC DNA]</scope>
    <source>
        <strain evidence="5 6">YIM 102744-1</strain>
    </source>
</reference>
<sequence length="495" mass="53617">MTTDETRSYGQRLSEHARLTPRKTALSYYDRTGHVCRLTWAELDAQVNRAARALLSVGATQGDVIGFALKNSPLHIILTLAIWRIGATTFNFDPALPQATAMALLSRSAARLCISETDTGITRPRFEAMMADAGDAPVENRISHPGKILSSGGSTGLPKLMADDQPYLRRPGASWGRVAPALGFFPGQTQLMAASLSHNAGLTWAQNGLFEGQHLVLFEKFNAPMVLQAIATEQVHFILCVTTMVVRLLDAYRAAPSDLSSLVSFYHTAGPCPAWLKQEWIEILGAERVFEMYGSGENTGQTVISGPEWLTHRGSVGRGFETDILICDAALQSLPPGTAGEVFMLPDDINGRSAYIGAEAPAPRKLPSGHQSVGDTGWLDADGYLYLTGRLDDVINCGGLKIHPETIEAAALRLPGVLDAVSYGLPDRDWGEIPVAELVLRRDTDLEVLRHALLNVLGPQGVPRRLIARDSLPRDDFGKIRRKAIRAAAIEALVA</sequence>
<dbReference type="PANTHER" id="PTHR43201:SF5">
    <property type="entry name" value="MEDIUM-CHAIN ACYL-COA LIGASE ACSF2, MITOCHONDRIAL"/>
    <property type="match status" value="1"/>
</dbReference>
<dbReference type="GO" id="GO:0031956">
    <property type="term" value="F:medium-chain fatty acid-CoA ligase activity"/>
    <property type="evidence" value="ECO:0007669"/>
    <property type="project" value="TreeGrafter"/>
</dbReference>
<name>A0A3P3D9F1_9RHOB</name>
<dbReference type="Pfam" id="PF13193">
    <property type="entry name" value="AMP-binding_C"/>
    <property type="match status" value="1"/>
</dbReference>
<feature type="domain" description="AMP-dependent synthetase/ligase" evidence="3">
    <location>
        <begin position="14"/>
        <end position="343"/>
    </location>
</feature>
<dbReference type="Pfam" id="PF00501">
    <property type="entry name" value="AMP-binding"/>
    <property type="match status" value="1"/>
</dbReference>
<dbReference type="PANTHER" id="PTHR43201">
    <property type="entry name" value="ACYL-COA SYNTHETASE"/>
    <property type="match status" value="1"/>
</dbReference>
<evidence type="ECO:0000313" key="6">
    <source>
        <dbReference type="Proteomes" id="UP000282125"/>
    </source>
</evidence>
<evidence type="ECO:0000256" key="2">
    <source>
        <dbReference type="ARBA" id="ARBA00022598"/>
    </source>
</evidence>
<evidence type="ECO:0000313" key="5">
    <source>
        <dbReference type="EMBL" id="RRH69008.1"/>
    </source>
</evidence>
<protein>
    <submittedName>
        <fullName evidence="5">Acid-CoA ligase</fullName>
    </submittedName>
</protein>
<dbReference type="InterPro" id="IPR045851">
    <property type="entry name" value="AMP-bd_C_sf"/>
</dbReference>
<organism evidence="5 6">
    <name type="scientific">Falsigemmobacter faecalis</name>
    <dbReference type="NCBI Taxonomy" id="2488730"/>
    <lineage>
        <taxon>Bacteria</taxon>
        <taxon>Pseudomonadati</taxon>
        <taxon>Pseudomonadota</taxon>
        <taxon>Alphaproteobacteria</taxon>
        <taxon>Rhodobacterales</taxon>
        <taxon>Paracoccaceae</taxon>
        <taxon>Falsigemmobacter</taxon>
    </lineage>
</organism>
<dbReference type="RefSeq" id="WP_124966745.1">
    <property type="nucleotide sequence ID" value="NZ_RRAZ01000051.1"/>
</dbReference>
<dbReference type="InterPro" id="IPR000873">
    <property type="entry name" value="AMP-dep_synth/lig_dom"/>
</dbReference>
<dbReference type="Gene3D" id="3.40.50.12780">
    <property type="entry name" value="N-terminal domain of ligase-like"/>
    <property type="match status" value="1"/>
</dbReference>
<feature type="domain" description="AMP-binding enzyme C-terminal" evidence="4">
    <location>
        <begin position="407"/>
        <end position="479"/>
    </location>
</feature>
<accession>A0A3P3D9F1</accession>
<dbReference type="SUPFAM" id="SSF56801">
    <property type="entry name" value="Acetyl-CoA synthetase-like"/>
    <property type="match status" value="1"/>
</dbReference>
<dbReference type="InterPro" id="IPR042099">
    <property type="entry name" value="ANL_N_sf"/>
</dbReference>
<gene>
    <name evidence="5" type="ORF">EG244_19040</name>
</gene>
<dbReference type="EMBL" id="RRAZ01000051">
    <property type="protein sequence ID" value="RRH69008.1"/>
    <property type="molecule type" value="Genomic_DNA"/>
</dbReference>
<keyword evidence="6" id="KW-1185">Reference proteome</keyword>
<dbReference type="Gene3D" id="3.30.300.30">
    <property type="match status" value="1"/>
</dbReference>